<evidence type="ECO:0000313" key="2">
    <source>
        <dbReference type="Proteomes" id="UP001603857"/>
    </source>
</evidence>
<proteinExistence type="predicted"/>
<organism evidence="1 2">
    <name type="scientific">Flemingia macrophylla</name>
    <dbReference type="NCBI Taxonomy" id="520843"/>
    <lineage>
        <taxon>Eukaryota</taxon>
        <taxon>Viridiplantae</taxon>
        <taxon>Streptophyta</taxon>
        <taxon>Embryophyta</taxon>
        <taxon>Tracheophyta</taxon>
        <taxon>Spermatophyta</taxon>
        <taxon>Magnoliopsida</taxon>
        <taxon>eudicotyledons</taxon>
        <taxon>Gunneridae</taxon>
        <taxon>Pentapetalae</taxon>
        <taxon>rosids</taxon>
        <taxon>fabids</taxon>
        <taxon>Fabales</taxon>
        <taxon>Fabaceae</taxon>
        <taxon>Papilionoideae</taxon>
        <taxon>50 kb inversion clade</taxon>
        <taxon>NPAAA clade</taxon>
        <taxon>indigoferoid/millettioid clade</taxon>
        <taxon>Phaseoleae</taxon>
        <taxon>Flemingia</taxon>
    </lineage>
</organism>
<dbReference type="EMBL" id="JBGMDY010000007">
    <property type="protein sequence ID" value="KAL2328196.1"/>
    <property type="molecule type" value="Genomic_DNA"/>
</dbReference>
<dbReference type="AlphaFoldDB" id="A0ABD1LXE9"/>
<reference evidence="1 2" key="1">
    <citation type="submission" date="2024-08" db="EMBL/GenBank/DDBJ databases">
        <title>Insights into the chromosomal genome structure of Flemingia macrophylla.</title>
        <authorList>
            <person name="Ding Y."/>
            <person name="Zhao Y."/>
            <person name="Bi W."/>
            <person name="Wu M."/>
            <person name="Zhao G."/>
            <person name="Gong Y."/>
            <person name="Li W."/>
            <person name="Zhang P."/>
        </authorList>
    </citation>
    <scope>NUCLEOTIDE SEQUENCE [LARGE SCALE GENOMIC DNA]</scope>
    <source>
        <strain evidence="1">DYQJB</strain>
        <tissue evidence="1">Leaf</tissue>
    </source>
</reference>
<name>A0ABD1LXE9_9FABA</name>
<keyword evidence="2" id="KW-1185">Reference proteome</keyword>
<sequence>MYILLLLLQSWSLNLFAVFMLEVKATNRTVCVPLVCMAINASTPIFLRIV</sequence>
<comment type="caution">
    <text evidence="1">The sequence shown here is derived from an EMBL/GenBank/DDBJ whole genome shotgun (WGS) entry which is preliminary data.</text>
</comment>
<accession>A0ABD1LXE9</accession>
<protein>
    <submittedName>
        <fullName evidence="1">Uncharacterized protein</fullName>
    </submittedName>
</protein>
<gene>
    <name evidence="1" type="ORF">Fmac_021623</name>
</gene>
<evidence type="ECO:0000313" key="1">
    <source>
        <dbReference type="EMBL" id="KAL2328196.1"/>
    </source>
</evidence>
<dbReference type="Proteomes" id="UP001603857">
    <property type="component" value="Unassembled WGS sequence"/>
</dbReference>